<name>A0A382DGY0_9ZZZZ</name>
<dbReference type="AlphaFoldDB" id="A0A382DGY0"/>
<sequence length="26" mass="2893">MPVIFIGKKLFTPEVKNLEEVGTCAK</sequence>
<reference evidence="1" key="1">
    <citation type="submission" date="2018-05" db="EMBL/GenBank/DDBJ databases">
        <authorList>
            <person name="Lanie J.A."/>
            <person name="Ng W.-L."/>
            <person name="Kazmierczak K.M."/>
            <person name="Andrzejewski T.M."/>
            <person name="Davidsen T.M."/>
            <person name="Wayne K.J."/>
            <person name="Tettelin H."/>
            <person name="Glass J.I."/>
            <person name="Rusch D."/>
            <person name="Podicherti R."/>
            <person name="Tsui H.-C.T."/>
            <person name="Winkler M.E."/>
        </authorList>
    </citation>
    <scope>NUCLEOTIDE SEQUENCE</scope>
</reference>
<gene>
    <name evidence="1" type="ORF">METZ01_LOCUS190243</name>
</gene>
<proteinExistence type="predicted"/>
<dbReference type="EMBL" id="UINC01039220">
    <property type="protein sequence ID" value="SVB37389.1"/>
    <property type="molecule type" value="Genomic_DNA"/>
</dbReference>
<organism evidence="1">
    <name type="scientific">marine metagenome</name>
    <dbReference type="NCBI Taxonomy" id="408172"/>
    <lineage>
        <taxon>unclassified sequences</taxon>
        <taxon>metagenomes</taxon>
        <taxon>ecological metagenomes</taxon>
    </lineage>
</organism>
<protein>
    <submittedName>
        <fullName evidence="1">Uncharacterized protein</fullName>
    </submittedName>
</protein>
<accession>A0A382DGY0</accession>
<evidence type="ECO:0000313" key="1">
    <source>
        <dbReference type="EMBL" id="SVB37389.1"/>
    </source>
</evidence>